<keyword evidence="10" id="KW-0234">DNA repair</keyword>
<dbReference type="Gene3D" id="3.40.50.300">
    <property type="entry name" value="P-loop containing nucleotide triphosphate hydrolases"/>
    <property type="match status" value="2"/>
</dbReference>
<dbReference type="GO" id="GO:0003697">
    <property type="term" value="F:single-stranded DNA binding"/>
    <property type="evidence" value="ECO:0007669"/>
    <property type="project" value="TreeGrafter"/>
</dbReference>
<evidence type="ECO:0000313" key="16">
    <source>
        <dbReference type="EMBL" id="PIS49699.1"/>
    </source>
</evidence>
<dbReference type="VEuPathDB" id="FungiDB:CJJ09_004738"/>
<dbReference type="PANTHER" id="PTHR19306">
    <property type="entry name" value="STRUCTURAL MAINTENANCE OF CHROMOSOMES 5,6 SMC5, SMC6"/>
    <property type="match status" value="1"/>
</dbReference>
<dbReference type="InterPro" id="IPR003395">
    <property type="entry name" value="RecF/RecN/SMC_N"/>
</dbReference>
<protein>
    <recommendedName>
        <fullName evidence="14">RecF/RecN/SMC N-terminal domain-containing protein</fullName>
    </recommendedName>
</protein>
<feature type="domain" description="RecF/RecN/SMC N-terminal" evidence="14">
    <location>
        <begin position="70"/>
        <end position="1064"/>
    </location>
</feature>
<keyword evidence="17" id="KW-1185">Reference proteome</keyword>
<evidence type="ECO:0000313" key="15">
    <source>
        <dbReference type="EMBL" id="KAK8439135.1"/>
    </source>
</evidence>
<feature type="compositionally biased region" description="Polar residues" evidence="13">
    <location>
        <begin position="27"/>
        <end position="39"/>
    </location>
</feature>
<feature type="region of interest" description="Disordered" evidence="13">
    <location>
        <begin position="1"/>
        <end position="62"/>
    </location>
</feature>
<dbReference type="InterPro" id="IPR027417">
    <property type="entry name" value="P-loop_NTPase"/>
</dbReference>
<evidence type="ECO:0000256" key="8">
    <source>
        <dbReference type="ARBA" id="ARBA00023054"/>
    </source>
</evidence>
<dbReference type="STRING" id="498019.A0A2H0ZGD9"/>
<comment type="caution">
    <text evidence="16">The sequence shown here is derived from an EMBL/GenBank/DDBJ whole genome shotgun (WGS) entry which is preliminary data.</text>
</comment>
<name>A0A2H0ZGD9_CANAR</name>
<dbReference type="SUPFAM" id="SSF52540">
    <property type="entry name" value="P-loop containing nucleoside triphosphate hydrolases"/>
    <property type="match status" value="1"/>
</dbReference>
<dbReference type="VEuPathDB" id="FungiDB:CJI97_004725"/>
<dbReference type="EMBL" id="PEKT03000005">
    <property type="protein sequence ID" value="KAK8439135.1"/>
    <property type="molecule type" value="Genomic_DNA"/>
</dbReference>
<keyword evidence="4" id="KW-0158">Chromosome</keyword>
<dbReference type="VEuPathDB" id="FungiDB:CJI96_0004426"/>
<comment type="subcellular location">
    <subcellularLocation>
        <location evidence="2">Chromosome</location>
    </subcellularLocation>
    <subcellularLocation>
        <location evidence="1">Nucleus</location>
    </subcellularLocation>
</comment>
<evidence type="ECO:0000256" key="4">
    <source>
        <dbReference type="ARBA" id="ARBA00022454"/>
    </source>
</evidence>
<feature type="coiled-coil region" evidence="12">
    <location>
        <begin position="333"/>
        <end position="483"/>
    </location>
</feature>
<keyword evidence="7" id="KW-0067">ATP-binding</keyword>
<feature type="coiled-coil region" evidence="12">
    <location>
        <begin position="689"/>
        <end position="862"/>
    </location>
</feature>
<dbReference type="GO" id="GO:0030915">
    <property type="term" value="C:Smc5-Smc6 complex"/>
    <property type="evidence" value="ECO:0007669"/>
    <property type="project" value="TreeGrafter"/>
</dbReference>
<keyword evidence="6" id="KW-0227">DNA damage</keyword>
<organism evidence="16">
    <name type="scientific">Candidozyma auris</name>
    <name type="common">Yeast</name>
    <name type="synonym">Candida auris</name>
    <dbReference type="NCBI Taxonomy" id="498019"/>
    <lineage>
        <taxon>Eukaryota</taxon>
        <taxon>Fungi</taxon>
        <taxon>Dikarya</taxon>
        <taxon>Ascomycota</taxon>
        <taxon>Saccharomycotina</taxon>
        <taxon>Pichiomycetes</taxon>
        <taxon>Metschnikowiaceae</taxon>
        <taxon>Candidozyma</taxon>
    </lineage>
</organism>
<evidence type="ECO:0000256" key="7">
    <source>
        <dbReference type="ARBA" id="ARBA00022840"/>
    </source>
</evidence>
<accession>A0A2H0ZGD9</accession>
<evidence type="ECO:0000256" key="3">
    <source>
        <dbReference type="ARBA" id="ARBA00006793"/>
    </source>
</evidence>
<reference evidence="15 17" key="3">
    <citation type="journal article" date="2018" name="Nat. Commun.">
        <title>Genomic insights into multidrug-resistance, mating and virulence in Candida auris and related emerging species.</title>
        <authorList>
            <person name="Munoz J.F."/>
            <person name="Gade L."/>
            <person name="Chow N.A."/>
            <person name="Loparev V.N."/>
            <person name="Juieng P."/>
            <person name="Berkow E.L."/>
            <person name="Farrer R.A."/>
            <person name="Litvintseva A.P."/>
            <person name="Cuomo C.A."/>
        </authorList>
    </citation>
    <scope>GENOME REANNOTATION</scope>
    <source>
        <strain evidence="15 17">B8441</strain>
    </source>
</reference>
<reference evidence="16 17" key="1">
    <citation type="journal article" date="2017" name="Clin. Infect. Dis.">
        <title>Simultaneous emergence of multidrug-resistant Candida auris on 3 continents confirmed by whole-genome sequencing and epidemiological analyses.</title>
        <authorList>
            <person name="Lockhart S.R."/>
            <person name="Etienne K.A."/>
            <person name="Vallabhaneni S."/>
            <person name="Farooqi J."/>
            <person name="Chowdhary A."/>
            <person name="Govender N.P."/>
            <person name="Colombo A.L."/>
            <person name="Calvo B."/>
            <person name="Cuomo C.A."/>
            <person name="Desjardins C.A."/>
            <person name="Berkow E.L."/>
            <person name="Castanheira M."/>
            <person name="Magobo R.E."/>
            <person name="Jabeen K."/>
            <person name="Asghar R.J."/>
            <person name="Meis J.F."/>
            <person name="Jackson B."/>
            <person name="Chiller T."/>
            <person name="Litvintseva A.P."/>
        </authorList>
    </citation>
    <scope>NUCLEOTIDE SEQUENCE [LARGE SCALE GENOMIC DNA]</scope>
    <source>
        <strain evidence="16 17">B8441</strain>
    </source>
</reference>
<evidence type="ECO:0000256" key="13">
    <source>
        <dbReference type="SAM" id="MobiDB-lite"/>
    </source>
</evidence>
<feature type="compositionally biased region" description="Acidic residues" evidence="13">
    <location>
        <begin position="48"/>
        <end position="61"/>
    </location>
</feature>
<evidence type="ECO:0000256" key="11">
    <source>
        <dbReference type="ARBA" id="ARBA00023242"/>
    </source>
</evidence>
<dbReference type="GO" id="GO:0035861">
    <property type="term" value="C:site of double-strand break"/>
    <property type="evidence" value="ECO:0007669"/>
    <property type="project" value="TreeGrafter"/>
</dbReference>
<reference evidence="16" key="2">
    <citation type="submission" date="2017-11" db="EMBL/GenBank/DDBJ databases">
        <title>Candida auris genome assembly and annotation.</title>
        <authorList>
            <person name="Munoz J.F."/>
            <person name="Gade L.G."/>
            <person name="Chow N.A."/>
            <person name="Litvintseva A.P."/>
            <person name="Loparev V.N."/>
            <person name="Cuomo C.A."/>
        </authorList>
    </citation>
    <scope>NUCLEOTIDE SEQUENCE</scope>
    <source>
        <strain evidence="16">B8441</strain>
    </source>
</reference>
<dbReference type="VEuPathDB" id="FungiDB:QG37_06920"/>
<evidence type="ECO:0000256" key="6">
    <source>
        <dbReference type="ARBA" id="ARBA00022763"/>
    </source>
</evidence>
<dbReference type="AlphaFoldDB" id="A0A2H0ZGD9"/>
<keyword evidence="9" id="KW-0233">DNA recombination</keyword>
<evidence type="ECO:0000256" key="10">
    <source>
        <dbReference type="ARBA" id="ARBA00023204"/>
    </source>
</evidence>
<dbReference type="VEuPathDB" id="FungiDB:B9J08_004726"/>
<gene>
    <name evidence="16" type="ORF">B9J08_004726</name>
    <name evidence="15" type="ORF">B9J08_04686</name>
</gene>
<evidence type="ECO:0000256" key="1">
    <source>
        <dbReference type="ARBA" id="ARBA00004123"/>
    </source>
</evidence>
<keyword evidence="11" id="KW-0539">Nucleus</keyword>
<comment type="similarity">
    <text evidence="3">Belongs to the SMC family. SMC6 subfamily.</text>
</comment>
<dbReference type="GO" id="GO:0005524">
    <property type="term" value="F:ATP binding"/>
    <property type="evidence" value="ECO:0007669"/>
    <property type="project" value="UniProtKB-KW"/>
</dbReference>
<dbReference type="Gene3D" id="1.10.287.1490">
    <property type="match status" value="1"/>
</dbReference>
<dbReference type="Pfam" id="PF02463">
    <property type="entry name" value="SMC_N"/>
    <property type="match status" value="1"/>
</dbReference>
<evidence type="ECO:0000256" key="9">
    <source>
        <dbReference type="ARBA" id="ARBA00023172"/>
    </source>
</evidence>
<evidence type="ECO:0000256" key="2">
    <source>
        <dbReference type="ARBA" id="ARBA00004286"/>
    </source>
</evidence>
<dbReference type="GO" id="GO:0000724">
    <property type="term" value="P:double-strand break repair via homologous recombination"/>
    <property type="evidence" value="ECO:0007669"/>
    <property type="project" value="TreeGrafter"/>
</dbReference>
<dbReference type="GO" id="GO:0007059">
    <property type="term" value="P:chromosome segregation"/>
    <property type="evidence" value="ECO:0007669"/>
    <property type="project" value="UniProtKB-ARBA"/>
</dbReference>
<evidence type="ECO:0000256" key="12">
    <source>
        <dbReference type="SAM" id="Coils"/>
    </source>
</evidence>
<dbReference type="GO" id="GO:0003684">
    <property type="term" value="F:damaged DNA binding"/>
    <property type="evidence" value="ECO:0007669"/>
    <property type="project" value="TreeGrafter"/>
</dbReference>
<keyword evidence="8 12" id="KW-0175">Coiled coil</keyword>
<dbReference type="OMA" id="FMCHRSL"/>
<dbReference type="EMBL" id="PEKT02000009">
    <property type="protein sequence ID" value="PIS49699.1"/>
    <property type="molecule type" value="Genomic_DNA"/>
</dbReference>
<reference evidence="15" key="4">
    <citation type="submission" date="2024-03" db="EMBL/GenBank/DDBJ databases">
        <title>Improved genome assembly of Candida auris strain B8441 and annotation of B11205.</title>
        <authorList>
            <person name="Cauldron N.C."/>
            <person name="Shea T."/>
            <person name="Cuomo C.A."/>
        </authorList>
    </citation>
    <scope>NUCLEOTIDE SEQUENCE</scope>
    <source>
        <strain evidence="15">B8441</strain>
    </source>
</reference>
<evidence type="ECO:0000313" key="17">
    <source>
        <dbReference type="Proteomes" id="UP000230249"/>
    </source>
</evidence>
<sequence length="1090" mass="125552">MTTSEPDESFGSSDDGYSRKRTFEVDSGQSAEQYMSQLLAQKRRKINDDEDTGDEHEDEDESYRRNKAGYIKKIILKNFMCHDHFELDFGPQMNFIIGRNGSGKSAIITGISVGLGAKATDTNRGSSIKSLIKDGKNTARIIVEIDNDGFDSFERSVYGSKIIVERKLLREGSNNYYIKNESGAIVSTKKKTLDEILQKFFIVVNNPLSFLSQDKAREFIASSTESSRFTHFSEGTNIQSILSNYQDASRNIMALQQRSKSARKYFEEACQKYKECERTYQKYRHSHNLREQSERINGKMYWYNVGVMERRLRKKQEDIDRKFETIQSLHTSRNALETSLSTQEEKLTHLNKEHGAIREKLELRSVELQQAEENASAATRHTQQLRNDLTNYKTEVDDFTKQIEEYSKQIEVEQRKIDEINGGSKDQMKERLTMLKAREQTLTSQRDELHKALTELEDETPELLELNRKLNVVKSQKLSLQDKIRSIQRTKNDKFAAFGPSIQNLLRAIENEVSWHKKPIGPVGCFVSVKKSYSRWSDLINAFLQKTLDSFIVCDEHDRRLLTELMRSRRIFKSIIVRKFESFAYNTTKVPNSVSVLDALEIHVNDVLYTLIDSNNIEETVICDAISSAEQLTRIAEVRSAFCLNDKKSGIRIARGRNGAILRDPVFYSNDLPKLAGKSSSDDNFRRELEELLKEESSIQLKRNNAREALSKRKIELQRSYNEKRQHLKDIQNQIFSTERLVQEEGDYGRIQSLEAQIDKLRNQIKTREGMFVEVAENGKEAKRNEKAKKAIVETARNSRKEIEDQLLSIKMQLASVKEEIDNIKADIEASRVKCEELQSEIKACEDKKAQDESKLADLLEQAQSRCTREVANILPKDTTESITTEYMNIQQAIEESEKSNRKSFEEISDELLEARANKAKCENNLTELENARITLENDLNSRFENLNITIKEKLTRAKSSFEHCLALRGFKGRLEFDFANKKVLTEVQTKDDKETRTVSSLSGGEKSFTQIAFLLSIWKVMKPRVCGLDEFDVFMDSVNRTIAIRLLIHELRSSNAQSIFITPQDITAVGDLRESEDVKIHQIKPPRQE</sequence>
<keyword evidence="5" id="KW-0547">Nucleotide-binding</keyword>
<feature type="coiled-coil region" evidence="12">
    <location>
        <begin position="905"/>
        <end position="939"/>
    </location>
</feature>
<dbReference type="GO" id="GO:0005634">
    <property type="term" value="C:nucleus"/>
    <property type="evidence" value="ECO:0007669"/>
    <property type="project" value="UniProtKB-SubCell"/>
</dbReference>
<evidence type="ECO:0000259" key="14">
    <source>
        <dbReference type="Pfam" id="PF02463"/>
    </source>
</evidence>
<evidence type="ECO:0000256" key="5">
    <source>
        <dbReference type="ARBA" id="ARBA00022741"/>
    </source>
</evidence>
<dbReference type="VEuPathDB" id="FungiDB:CJJ07_003607"/>
<proteinExistence type="inferred from homology"/>
<dbReference type="Proteomes" id="UP000230249">
    <property type="component" value="Unassembled WGS sequence"/>
</dbReference>
<dbReference type="PANTHER" id="PTHR19306:SF6">
    <property type="entry name" value="STRUCTURAL MAINTENANCE OF CHROMOSOMES PROTEIN 6"/>
    <property type="match status" value="1"/>
</dbReference>